<dbReference type="GeneID" id="63842815"/>
<proteinExistence type="inferred from homology"/>
<dbReference type="Gene3D" id="3.40.50.720">
    <property type="entry name" value="NAD(P)-binding Rossmann-like Domain"/>
    <property type="match status" value="1"/>
</dbReference>
<keyword evidence="4" id="KW-1185">Reference proteome</keyword>
<dbReference type="PRINTS" id="PR00081">
    <property type="entry name" value="GDHRDH"/>
</dbReference>
<reference evidence="3" key="1">
    <citation type="journal article" date="2020" name="Phytopathology">
        <title>Genome sequence of the chestnut blight fungus Cryphonectria parasitica EP155: A fundamental resource for an archetypical invasive plant pathogen.</title>
        <authorList>
            <person name="Crouch J.A."/>
            <person name="Dawe A."/>
            <person name="Aerts A."/>
            <person name="Barry K."/>
            <person name="Churchill A.C.L."/>
            <person name="Grimwood J."/>
            <person name="Hillman B."/>
            <person name="Milgroom M.G."/>
            <person name="Pangilinan J."/>
            <person name="Smith M."/>
            <person name="Salamov A."/>
            <person name="Schmutz J."/>
            <person name="Yadav J."/>
            <person name="Grigoriev I.V."/>
            <person name="Nuss D."/>
        </authorList>
    </citation>
    <scope>NUCLEOTIDE SEQUENCE</scope>
    <source>
        <strain evidence="3">EP155</strain>
    </source>
</reference>
<name>A0A9P4XYT0_CRYP1</name>
<dbReference type="PANTHER" id="PTHR43180">
    <property type="entry name" value="3-OXOACYL-(ACYL-CARRIER-PROTEIN) REDUCTASE (AFU_ORTHOLOGUE AFUA_6G11210)"/>
    <property type="match status" value="1"/>
</dbReference>
<dbReference type="AlphaFoldDB" id="A0A9P4XYT0"/>
<dbReference type="Proteomes" id="UP000803844">
    <property type="component" value="Unassembled WGS sequence"/>
</dbReference>
<dbReference type="RefSeq" id="XP_040774357.1">
    <property type="nucleotide sequence ID" value="XM_040925686.1"/>
</dbReference>
<dbReference type="OrthoDB" id="37659at2759"/>
<protein>
    <submittedName>
        <fullName evidence="3">Uncharacterized protein</fullName>
    </submittedName>
</protein>
<dbReference type="InterPro" id="IPR002347">
    <property type="entry name" value="SDR_fam"/>
</dbReference>
<dbReference type="PANTHER" id="PTHR43180:SF80">
    <property type="entry name" value="NAD(P)-BINDING PROTEIN"/>
    <property type="match status" value="1"/>
</dbReference>
<dbReference type="GO" id="GO:0016491">
    <property type="term" value="F:oxidoreductase activity"/>
    <property type="evidence" value="ECO:0007669"/>
    <property type="project" value="UniProtKB-KW"/>
</dbReference>
<dbReference type="Pfam" id="PF00106">
    <property type="entry name" value="adh_short"/>
    <property type="match status" value="1"/>
</dbReference>
<sequence length="328" mass="36254">MALQITSETIPSLEGKVAIITGGSSGIGLATVKLLLEKGAKVHNIDISEPNDEDADDWEEWENFHIHQLDVTNWAALRDAFDSIGHVDLVFANAGISDVGHNFLDDEFDEDGRLLEPTQSYQVIDVDIRAVLNTVKLAHHQMKKHNVQGSIVITGGSAGYWADPLVKVASLAWTGQLGLVRVLRHVLEKDNITINGVTPGATVTRMVPFRPVIAWMRNELPLSTPETVALALLYSATASQTRRVDVYGLDTEEALDVADRWNGRVIQVLGDEFREIEEPLADSRDFWFGERFTRLTRNQQAACDVTNHKAKVRVPDRGHTGDTSESDA</sequence>
<comment type="caution">
    <text evidence="3">The sequence shown here is derived from an EMBL/GenBank/DDBJ whole genome shotgun (WGS) entry which is preliminary data.</text>
</comment>
<accession>A0A9P4XYT0</accession>
<dbReference type="InterPro" id="IPR036291">
    <property type="entry name" value="NAD(P)-bd_dom_sf"/>
</dbReference>
<keyword evidence="2" id="KW-0560">Oxidoreductase</keyword>
<dbReference type="EMBL" id="MU032349">
    <property type="protein sequence ID" value="KAF3763396.1"/>
    <property type="molecule type" value="Genomic_DNA"/>
</dbReference>
<gene>
    <name evidence="3" type="ORF">M406DRAFT_74013</name>
</gene>
<evidence type="ECO:0000313" key="3">
    <source>
        <dbReference type="EMBL" id="KAF3763396.1"/>
    </source>
</evidence>
<evidence type="ECO:0000313" key="4">
    <source>
        <dbReference type="Proteomes" id="UP000803844"/>
    </source>
</evidence>
<organism evidence="3 4">
    <name type="scientific">Cryphonectria parasitica (strain ATCC 38755 / EP155)</name>
    <dbReference type="NCBI Taxonomy" id="660469"/>
    <lineage>
        <taxon>Eukaryota</taxon>
        <taxon>Fungi</taxon>
        <taxon>Dikarya</taxon>
        <taxon>Ascomycota</taxon>
        <taxon>Pezizomycotina</taxon>
        <taxon>Sordariomycetes</taxon>
        <taxon>Sordariomycetidae</taxon>
        <taxon>Diaporthales</taxon>
        <taxon>Cryphonectriaceae</taxon>
        <taxon>Cryphonectria-Endothia species complex</taxon>
        <taxon>Cryphonectria</taxon>
    </lineage>
</organism>
<dbReference type="SUPFAM" id="SSF51735">
    <property type="entry name" value="NAD(P)-binding Rossmann-fold domains"/>
    <property type="match status" value="1"/>
</dbReference>
<evidence type="ECO:0000256" key="1">
    <source>
        <dbReference type="ARBA" id="ARBA00006484"/>
    </source>
</evidence>
<evidence type="ECO:0000256" key="2">
    <source>
        <dbReference type="ARBA" id="ARBA00023002"/>
    </source>
</evidence>
<comment type="similarity">
    <text evidence="1">Belongs to the short-chain dehydrogenases/reductases (SDR) family.</text>
</comment>